<keyword evidence="1" id="KW-1133">Transmembrane helix</keyword>
<feature type="transmembrane region" description="Helical" evidence="1">
    <location>
        <begin position="170"/>
        <end position="188"/>
    </location>
</feature>
<name>A0A9P6ZHW5_9AGAM</name>
<comment type="caution">
    <text evidence="2">The sequence shown here is derived from an EMBL/GenBank/DDBJ whole genome shotgun (WGS) entry which is preliminary data.</text>
</comment>
<gene>
    <name evidence="2" type="ORF">EV702DRAFT_1050866</name>
</gene>
<keyword evidence="1" id="KW-0472">Membrane</keyword>
<evidence type="ECO:0000256" key="1">
    <source>
        <dbReference type="SAM" id="Phobius"/>
    </source>
</evidence>
<keyword evidence="3" id="KW-1185">Reference proteome</keyword>
<reference evidence="2" key="1">
    <citation type="journal article" date="2020" name="New Phytol.">
        <title>Comparative genomics reveals dynamic genome evolution in host specialist ectomycorrhizal fungi.</title>
        <authorList>
            <person name="Lofgren L.A."/>
            <person name="Nguyen N.H."/>
            <person name="Vilgalys R."/>
            <person name="Ruytinx J."/>
            <person name="Liao H.L."/>
            <person name="Branco S."/>
            <person name="Kuo A."/>
            <person name="LaButti K."/>
            <person name="Lipzen A."/>
            <person name="Andreopoulos W."/>
            <person name="Pangilinan J."/>
            <person name="Riley R."/>
            <person name="Hundley H."/>
            <person name="Na H."/>
            <person name="Barry K."/>
            <person name="Grigoriev I.V."/>
            <person name="Stajich J.E."/>
            <person name="Kennedy P.G."/>
        </authorList>
    </citation>
    <scope>NUCLEOTIDE SEQUENCE</scope>
    <source>
        <strain evidence="2">DOB743</strain>
    </source>
</reference>
<evidence type="ECO:0000313" key="3">
    <source>
        <dbReference type="Proteomes" id="UP000714275"/>
    </source>
</evidence>
<sequence length="316" mass="34568">MYVLRTLSRRSSSSNEFSAFGLQDLVLRLPSPVGTLAPLCIQLMVIPSLNTRSGRRVLFVGNMPVSVKKFDAAIVPYYVLISTVENLGCKCPKTSEDEYQMSHIKYNTNTIDEDNTQLPRHNYHHWNKGKMGSEMYASRNMPQTVMGGFCAHVGRQFSCFSVVMNLSPCYPIYAIAIFGLLLSATALARSPFSQLLSNDDTGTICVWLHMHLQAHFNRAELFQPTSAVMLSDEKELVTRRKKPCTSHGEAGPAGVIASPVPSVIQLPSGQANTSTASKPLQGTTSVLNLLLHDVGGVAPDFKGGENEGDDMSLAQR</sequence>
<dbReference type="EMBL" id="JABBWD010000102">
    <property type="protein sequence ID" value="KAG1765877.1"/>
    <property type="molecule type" value="Genomic_DNA"/>
</dbReference>
<dbReference type="AlphaFoldDB" id="A0A9P6ZHW5"/>
<evidence type="ECO:0000313" key="2">
    <source>
        <dbReference type="EMBL" id="KAG1765877.1"/>
    </source>
</evidence>
<proteinExistence type="predicted"/>
<dbReference type="Proteomes" id="UP000714275">
    <property type="component" value="Unassembled WGS sequence"/>
</dbReference>
<keyword evidence="1" id="KW-0812">Transmembrane</keyword>
<organism evidence="2 3">
    <name type="scientific">Suillus placidus</name>
    <dbReference type="NCBI Taxonomy" id="48579"/>
    <lineage>
        <taxon>Eukaryota</taxon>
        <taxon>Fungi</taxon>
        <taxon>Dikarya</taxon>
        <taxon>Basidiomycota</taxon>
        <taxon>Agaricomycotina</taxon>
        <taxon>Agaricomycetes</taxon>
        <taxon>Agaricomycetidae</taxon>
        <taxon>Boletales</taxon>
        <taxon>Suillineae</taxon>
        <taxon>Suillaceae</taxon>
        <taxon>Suillus</taxon>
    </lineage>
</organism>
<protein>
    <submittedName>
        <fullName evidence="2">Uncharacterized protein</fullName>
    </submittedName>
</protein>
<accession>A0A9P6ZHW5</accession>